<evidence type="ECO:0000313" key="2">
    <source>
        <dbReference type="EMBL" id="KAJ7329443.1"/>
    </source>
</evidence>
<comment type="caution">
    <text evidence="2">The sequence shown here is derived from an EMBL/GenBank/DDBJ whole genome shotgun (WGS) entry which is preliminary data.</text>
</comment>
<evidence type="ECO:0000256" key="1">
    <source>
        <dbReference type="SAM" id="MobiDB-lite"/>
    </source>
</evidence>
<organism evidence="2 3">
    <name type="scientific">Phrynocephalus forsythii</name>
    <dbReference type="NCBI Taxonomy" id="171643"/>
    <lineage>
        <taxon>Eukaryota</taxon>
        <taxon>Metazoa</taxon>
        <taxon>Chordata</taxon>
        <taxon>Craniata</taxon>
        <taxon>Vertebrata</taxon>
        <taxon>Euteleostomi</taxon>
        <taxon>Lepidosauria</taxon>
        <taxon>Squamata</taxon>
        <taxon>Bifurcata</taxon>
        <taxon>Unidentata</taxon>
        <taxon>Episquamata</taxon>
        <taxon>Toxicofera</taxon>
        <taxon>Iguania</taxon>
        <taxon>Acrodonta</taxon>
        <taxon>Agamidae</taxon>
        <taxon>Agaminae</taxon>
        <taxon>Phrynocephalus</taxon>
    </lineage>
</organism>
<keyword evidence="3" id="KW-1185">Reference proteome</keyword>
<protein>
    <submittedName>
        <fullName evidence="2">Uncharacterized protein</fullName>
    </submittedName>
</protein>
<sequence length="317" mass="33924">MRYACEVCLRGWGLAAAERSSYLELQIARYVELPEEVRTSRNALNFVKAARGAADRDQAGGRWCPRGASRPPDARLGQGSVLHHATGTSPSPGGGVPFGGARPPVAFAGGDQGLNEARSPARSGTDLSPRQTERPFGCYGLRLTAPPPGKKQNKPKQKPRSLPAPHHFILYGSLHALLDHAQKLPKVDFLRVSLLRSHLCQIRRKGYPCGRGGTVAVTECERHGSGCRFACSSPGVGLMVETKTARIDSPEREDRFGTRESLGNAGQVIAATIREAFGVAGRVAGEAVRGNGAKGGKERIPPRSALPRGCLWQKRGV</sequence>
<gene>
    <name evidence="2" type="ORF">JRQ81_015617</name>
</gene>
<reference evidence="2" key="1">
    <citation type="journal article" date="2023" name="DNA Res.">
        <title>Chromosome-level genome assembly of Phrynocephalus forsythii using third-generation DNA sequencing and Hi-C analysis.</title>
        <authorList>
            <person name="Qi Y."/>
            <person name="Zhao W."/>
            <person name="Zhao Y."/>
            <person name="Niu C."/>
            <person name="Cao S."/>
            <person name="Zhang Y."/>
        </authorList>
    </citation>
    <scope>NUCLEOTIDE SEQUENCE</scope>
    <source>
        <tissue evidence="2">Muscle</tissue>
    </source>
</reference>
<accession>A0A9Q0XUB0</accession>
<dbReference type="Proteomes" id="UP001142489">
    <property type="component" value="Unassembled WGS sequence"/>
</dbReference>
<proteinExistence type="predicted"/>
<feature type="region of interest" description="Disordered" evidence="1">
    <location>
        <begin position="57"/>
        <end position="164"/>
    </location>
</feature>
<evidence type="ECO:0000313" key="3">
    <source>
        <dbReference type="Proteomes" id="UP001142489"/>
    </source>
</evidence>
<dbReference type="EMBL" id="JAPFRF010000006">
    <property type="protein sequence ID" value="KAJ7329443.1"/>
    <property type="molecule type" value="Genomic_DNA"/>
</dbReference>
<dbReference type="AlphaFoldDB" id="A0A9Q0XUB0"/>
<name>A0A9Q0XUB0_9SAUR</name>